<evidence type="ECO:0000256" key="1">
    <source>
        <dbReference type="ARBA" id="ARBA00022737"/>
    </source>
</evidence>
<protein>
    <submittedName>
        <fullName evidence="5">S-layer homology domain-containing protein</fullName>
    </submittedName>
</protein>
<dbReference type="InterPro" id="IPR029070">
    <property type="entry name" value="Chitinase_insertion_sf"/>
</dbReference>
<organism evidence="5 6">
    <name type="scientific">Candidatus Ventrousia excrementavium</name>
    <dbReference type="NCBI Taxonomy" id="2840961"/>
    <lineage>
        <taxon>Bacteria</taxon>
        <taxon>Bacillati</taxon>
        <taxon>Bacillota</taxon>
        <taxon>Clostridia</taxon>
        <taxon>Eubacteriales</taxon>
        <taxon>Clostridiaceae</taxon>
        <taxon>Clostridiaceae incertae sedis</taxon>
        <taxon>Candidatus Ventrousia</taxon>
    </lineage>
</organism>
<feature type="signal peptide" evidence="2">
    <location>
        <begin position="1"/>
        <end position="25"/>
    </location>
</feature>
<keyword evidence="2" id="KW-0732">Signal</keyword>
<reference evidence="5" key="2">
    <citation type="journal article" date="2021" name="PeerJ">
        <title>Extensive microbial diversity within the chicken gut microbiome revealed by metagenomics and culture.</title>
        <authorList>
            <person name="Gilroy R."/>
            <person name="Ravi A."/>
            <person name="Getino M."/>
            <person name="Pursley I."/>
            <person name="Horton D.L."/>
            <person name="Alikhan N.F."/>
            <person name="Baker D."/>
            <person name="Gharbi K."/>
            <person name="Hall N."/>
            <person name="Watson M."/>
            <person name="Adriaenssens E.M."/>
            <person name="Foster-Nyarko E."/>
            <person name="Jarju S."/>
            <person name="Secka A."/>
            <person name="Antonio M."/>
            <person name="Oren A."/>
            <person name="Chaudhuri R.R."/>
            <person name="La Ragione R."/>
            <person name="Hildebrand F."/>
            <person name="Pallen M.J."/>
        </authorList>
    </citation>
    <scope>NUCLEOTIDE SEQUENCE</scope>
    <source>
        <strain evidence="5">CHK191-8634</strain>
    </source>
</reference>
<dbReference type="AlphaFoldDB" id="A0A9D1LLY3"/>
<dbReference type="GO" id="GO:0005975">
    <property type="term" value="P:carbohydrate metabolic process"/>
    <property type="evidence" value="ECO:0007669"/>
    <property type="project" value="InterPro"/>
</dbReference>
<dbReference type="Gene3D" id="3.10.50.10">
    <property type="match status" value="1"/>
</dbReference>
<reference evidence="5" key="1">
    <citation type="submission" date="2020-10" db="EMBL/GenBank/DDBJ databases">
        <authorList>
            <person name="Gilroy R."/>
        </authorList>
    </citation>
    <scope>NUCLEOTIDE SEQUENCE</scope>
    <source>
        <strain evidence="5">CHK191-8634</strain>
    </source>
</reference>
<dbReference type="PROSITE" id="PS51910">
    <property type="entry name" value="GH18_2"/>
    <property type="match status" value="1"/>
</dbReference>
<sequence>MLSKRLCAAVLAIAVCFSVLLPVSAQDSAVPFDDVPASSYAYQDILDLRAMGVTEGMGNNLYGPSYTLRRADFIVLLSRLLGWELDEAAPSSFEDIPDPQYSYATAHIAAAVSNGAVEPGGRFRPDADITREEMACILIGALGLDTLAEQTAVTGIESPFVDVSLESHPETYGRIMLAYDFGIINGIPVGDELWFEPGSPATREQMAAMLIRLYRRLSASLDDLHVFYHYTGGSAQADLLAQADSVSFGWAKLEYWNSRGGSYLNVTSQNSNQWYPAGTASELTASLAQVSVPYNFCVFMDRSQKVTLPDGTEARDVDLILSDAAQRQSAVSQIVAQATGQSGGISYSGVTIDFEGLTLDTYAEQLNSFMRELRDALPADMDLSIAVPPRTWYKGYDYRTLGDICDRVILMAHDFASTTMPDYQKNTDLPETPLAPIDDVYTALRDIVNPTDGVQDPDKVLLAISFGTIRWDVTGGSVQNSRAGTSSTSAIYNRLSQSATEMFYFDQYESPCIRYVDDSDSTTNVVWYEDARSVEAKVSLASMFGINGISLWQAGIIPHYTSPAERDIYFDVWQTLQTRRAQ</sequence>
<dbReference type="PANTHER" id="PTHR46066:SF2">
    <property type="entry name" value="CHITINASE DOMAIN-CONTAINING PROTEIN 1"/>
    <property type="match status" value="1"/>
</dbReference>
<feature type="domain" description="SLH" evidence="3">
    <location>
        <begin position="157"/>
        <end position="224"/>
    </location>
</feature>
<feature type="domain" description="SLH" evidence="3">
    <location>
        <begin position="28"/>
        <end position="91"/>
    </location>
</feature>
<dbReference type="Pfam" id="PF00395">
    <property type="entry name" value="SLH"/>
    <property type="match status" value="3"/>
</dbReference>
<dbReference type="InterPro" id="IPR001223">
    <property type="entry name" value="Glyco_hydro18_cat"/>
</dbReference>
<dbReference type="GO" id="GO:0012505">
    <property type="term" value="C:endomembrane system"/>
    <property type="evidence" value="ECO:0007669"/>
    <property type="project" value="TreeGrafter"/>
</dbReference>
<evidence type="ECO:0000313" key="6">
    <source>
        <dbReference type="Proteomes" id="UP000824073"/>
    </source>
</evidence>
<name>A0A9D1LLY3_9CLOT</name>
<dbReference type="InterPro" id="IPR011583">
    <property type="entry name" value="Chitinase_II/V-like_cat"/>
</dbReference>
<dbReference type="InterPro" id="IPR017853">
    <property type="entry name" value="GH"/>
</dbReference>
<gene>
    <name evidence="5" type="ORF">IAB67_08360</name>
</gene>
<dbReference type="InterPro" id="IPR001119">
    <property type="entry name" value="SLH_dom"/>
</dbReference>
<feature type="chain" id="PRO_5038591642" evidence="2">
    <location>
        <begin position="26"/>
        <end position="582"/>
    </location>
</feature>
<comment type="caution">
    <text evidence="5">The sequence shown here is derived from an EMBL/GenBank/DDBJ whole genome shotgun (WGS) entry which is preliminary data.</text>
</comment>
<dbReference type="Proteomes" id="UP000824073">
    <property type="component" value="Unassembled WGS sequence"/>
</dbReference>
<dbReference type="GO" id="GO:0008061">
    <property type="term" value="F:chitin binding"/>
    <property type="evidence" value="ECO:0007669"/>
    <property type="project" value="InterPro"/>
</dbReference>
<proteinExistence type="predicted"/>
<accession>A0A9D1LLY3</accession>
<dbReference type="SMART" id="SM00636">
    <property type="entry name" value="Glyco_18"/>
    <property type="match status" value="1"/>
</dbReference>
<dbReference type="PROSITE" id="PS51272">
    <property type="entry name" value="SLH"/>
    <property type="match status" value="3"/>
</dbReference>
<dbReference type="EMBL" id="DVMR01000062">
    <property type="protein sequence ID" value="HIU44291.1"/>
    <property type="molecule type" value="Genomic_DNA"/>
</dbReference>
<evidence type="ECO:0000259" key="4">
    <source>
        <dbReference type="PROSITE" id="PS51910"/>
    </source>
</evidence>
<keyword evidence="1" id="KW-0677">Repeat</keyword>
<dbReference type="GO" id="GO:0070492">
    <property type="term" value="F:oligosaccharide binding"/>
    <property type="evidence" value="ECO:0007669"/>
    <property type="project" value="TreeGrafter"/>
</dbReference>
<dbReference type="SUPFAM" id="SSF51445">
    <property type="entry name" value="(Trans)glycosidases"/>
    <property type="match status" value="1"/>
</dbReference>
<evidence type="ECO:0000256" key="2">
    <source>
        <dbReference type="SAM" id="SignalP"/>
    </source>
</evidence>
<feature type="domain" description="SLH" evidence="3">
    <location>
        <begin position="94"/>
        <end position="152"/>
    </location>
</feature>
<dbReference type="Pfam" id="PF00704">
    <property type="entry name" value="Glyco_hydro_18"/>
    <property type="match status" value="1"/>
</dbReference>
<dbReference type="PANTHER" id="PTHR46066">
    <property type="entry name" value="CHITINASE DOMAIN-CONTAINING PROTEIN 1 FAMILY MEMBER"/>
    <property type="match status" value="1"/>
</dbReference>
<evidence type="ECO:0000313" key="5">
    <source>
        <dbReference type="EMBL" id="HIU44291.1"/>
    </source>
</evidence>
<evidence type="ECO:0000259" key="3">
    <source>
        <dbReference type="PROSITE" id="PS51272"/>
    </source>
</evidence>
<feature type="domain" description="GH18" evidence="4">
    <location>
        <begin position="222"/>
        <end position="571"/>
    </location>
</feature>
<dbReference type="Gene3D" id="3.20.20.80">
    <property type="entry name" value="Glycosidases"/>
    <property type="match status" value="1"/>
</dbReference>